<dbReference type="InterPro" id="IPR024078">
    <property type="entry name" value="LmbE-like_dom_sf"/>
</dbReference>
<dbReference type="InterPro" id="IPR003737">
    <property type="entry name" value="GlcNAc_PI_deacetylase-related"/>
</dbReference>
<evidence type="ECO:0008006" key="3">
    <source>
        <dbReference type="Google" id="ProtNLM"/>
    </source>
</evidence>
<comment type="caution">
    <text evidence="1">The sequence shown here is derived from an EMBL/GenBank/DDBJ whole genome shotgun (WGS) entry which is preliminary data.</text>
</comment>
<name>A0A329M3Q2_9BACL</name>
<accession>A0A329M3Q2</accession>
<dbReference type="PANTHER" id="PTHR12993:SF30">
    <property type="entry name" value="N-ACETYL-ALPHA-D-GLUCOSAMINYL L-MALATE DEACETYLASE 1"/>
    <property type="match status" value="1"/>
</dbReference>
<dbReference type="PANTHER" id="PTHR12993">
    <property type="entry name" value="N-ACETYLGLUCOSAMINYL-PHOSPHATIDYLINOSITOL DE-N-ACETYLASE-RELATED"/>
    <property type="match status" value="1"/>
</dbReference>
<evidence type="ECO:0000313" key="2">
    <source>
        <dbReference type="Proteomes" id="UP000250369"/>
    </source>
</evidence>
<gene>
    <name evidence="1" type="ORF">DQG23_31755</name>
</gene>
<sequence>MNKFGRVPKRQETGEMMMNVLAVGCHPDDLEIGCGGTLAKLSALGHRVTMVHVANGDKGHAVIKPEPLRQMRAVEAQEAGALIGANVISLDIPDLSVKSDNDELIRKLVGVIRQTRPDYIITHPPEDYMKDHMEVSKAVFDASFSATVPHFEAEGNAPHCDKPMPIYYMDTLAGVAFLPTEYVDITDYIETKIQMNNSHQSQIKWLRDHDGIDFLDFVRTVSKFRGLQCGKPYAEGFRQCTAWPRLTTERLLP</sequence>
<keyword evidence="2" id="KW-1185">Reference proteome</keyword>
<protein>
    <recommendedName>
        <fullName evidence="3">PIG-L family deacetylase</fullName>
    </recommendedName>
</protein>
<proteinExistence type="predicted"/>
<dbReference type="Proteomes" id="UP000250369">
    <property type="component" value="Unassembled WGS sequence"/>
</dbReference>
<dbReference type="AlphaFoldDB" id="A0A329M3Q2"/>
<dbReference type="SUPFAM" id="SSF102588">
    <property type="entry name" value="LmbE-like"/>
    <property type="match status" value="1"/>
</dbReference>
<organism evidence="1 2">
    <name type="scientific">Paenibacillus contaminans</name>
    <dbReference type="NCBI Taxonomy" id="450362"/>
    <lineage>
        <taxon>Bacteria</taxon>
        <taxon>Bacillati</taxon>
        <taxon>Bacillota</taxon>
        <taxon>Bacilli</taxon>
        <taxon>Bacillales</taxon>
        <taxon>Paenibacillaceae</taxon>
        <taxon>Paenibacillus</taxon>
    </lineage>
</organism>
<reference evidence="1 2" key="1">
    <citation type="journal article" date="2009" name="Int. J. Syst. Evol. Microbiol.">
        <title>Paenibacillus contaminans sp. nov., isolated from a contaminated laboratory plate.</title>
        <authorList>
            <person name="Chou J.H."/>
            <person name="Lee J.H."/>
            <person name="Lin M.C."/>
            <person name="Chang P.S."/>
            <person name="Arun A.B."/>
            <person name="Young C.C."/>
            <person name="Chen W.M."/>
        </authorList>
    </citation>
    <scope>NUCLEOTIDE SEQUENCE [LARGE SCALE GENOMIC DNA]</scope>
    <source>
        <strain evidence="1 2">CKOBP-6</strain>
    </source>
</reference>
<dbReference type="GO" id="GO:0016811">
    <property type="term" value="F:hydrolase activity, acting on carbon-nitrogen (but not peptide) bonds, in linear amides"/>
    <property type="evidence" value="ECO:0007669"/>
    <property type="project" value="TreeGrafter"/>
</dbReference>
<dbReference type="Gene3D" id="3.40.50.10320">
    <property type="entry name" value="LmbE-like"/>
    <property type="match status" value="1"/>
</dbReference>
<dbReference type="Pfam" id="PF02585">
    <property type="entry name" value="PIG-L"/>
    <property type="match status" value="1"/>
</dbReference>
<evidence type="ECO:0000313" key="1">
    <source>
        <dbReference type="EMBL" id="RAV14464.1"/>
    </source>
</evidence>
<dbReference type="EMBL" id="QMFB01000026">
    <property type="protein sequence ID" value="RAV14464.1"/>
    <property type="molecule type" value="Genomic_DNA"/>
</dbReference>